<evidence type="ECO:0000313" key="1">
    <source>
        <dbReference type="EMBL" id="MEL7695532.1"/>
    </source>
</evidence>
<evidence type="ECO:0000313" key="3">
    <source>
        <dbReference type="Proteomes" id="UP000566985"/>
    </source>
</evidence>
<proteinExistence type="predicted"/>
<sequence>MPSGQFYILDHPDLTFTASYHIDTVNEKPFKSRIVLEIQKQLQPTEAFDAVSIGQQVTFVSSSGEAQRMYLISNADDQLVFSSRA</sequence>
<dbReference type="EMBL" id="JABWPM010000012">
    <property type="protein sequence ID" value="NUY97217.1"/>
    <property type="molecule type" value="Genomic_DNA"/>
</dbReference>
<evidence type="ECO:0000313" key="4">
    <source>
        <dbReference type="Proteomes" id="UP001468095"/>
    </source>
</evidence>
<dbReference type="RefSeq" id="WP_031376083.1">
    <property type="nucleotide sequence ID" value="NZ_CAUQFK010000001.1"/>
</dbReference>
<name>A0A7Y6TSH8_9GAMM</name>
<dbReference type="EMBL" id="JBCGBG010000001">
    <property type="protein sequence ID" value="MEL7695532.1"/>
    <property type="molecule type" value="Genomic_DNA"/>
</dbReference>
<dbReference type="GeneID" id="57345888"/>
<organism evidence="2 3">
    <name type="scientific">Pantoea brenneri</name>
    <dbReference type="NCBI Taxonomy" id="472694"/>
    <lineage>
        <taxon>Bacteria</taxon>
        <taxon>Pseudomonadati</taxon>
        <taxon>Pseudomonadota</taxon>
        <taxon>Gammaproteobacteria</taxon>
        <taxon>Enterobacterales</taxon>
        <taxon>Erwiniaceae</taxon>
        <taxon>Pantoea</taxon>
    </lineage>
</organism>
<dbReference type="AlphaFoldDB" id="A0A7Y6TSH8"/>
<reference evidence="1 4" key="2">
    <citation type="submission" date="2024-04" db="EMBL/GenBank/DDBJ databases">
        <authorList>
            <person name="Suleimanova A.D."/>
            <person name="Pudova D.S."/>
            <person name="Shagimardanova E.I."/>
            <person name="Sharipova M.R."/>
        </authorList>
    </citation>
    <scope>NUCLEOTIDE SEQUENCE [LARGE SCALE GENOMIC DNA]</scope>
    <source>
        <strain evidence="1 4">3.1</strain>
    </source>
</reference>
<keyword evidence="4" id="KW-1185">Reference proteome</keyword>
<reference evidence="2 3" key="1">
    <citation type="submission" date="2020-05" db="EMBL/GenBank/DDBJ databases">
        <title>Whole Genome Sequences of Enterobacteriales Associated with the International Space Station.</title>
        <authorList>
            <person name="Bharadwaj A."/>
            <person name="Daudu R."/>
            <person name="Singh N."/>
            <person name="Wood J."/>
            <person name="Debieu M."/>
            <person name="Mason C."/>
            <person name="Wang C."/>
            <person name="Venkateswaran K."/>
        </authorList>
    </citation>
    <scope>NUCLEOTIDE SEQUENCE [LARGE SCALE GENOMIC DNA]</scope>
    <source>
        <strain evidence="2 3">IF5SW-B1</strain>
    </source>
</reference>
<gene>
    <name evidence="1" type="ORF">AABB92_07620</name>
    <name evidence="2" type="ORF">HU668_12220</name>
</gene>
<dbReference type="Proteomes" id="UP001468095">
    <property type="component" value="Unassembled WGS sequence"/>
</dbReference>
<evidence type="ECO:0000313" key="2">
    <source>
        <dbReference type="EMBL" id="NUY97217.1"/>
    </source>
</evidence>
<accession>A0A7Y6TSH8</accession>
<dbReference type="Proteomes" id="UP000566985">
    <property type="component" value="Unassembled WGS sequence"/>
</dbReference>
<comment type="caution">
    <text evidence="2">The sequence shown here is derived from an EMBL/GenBank/DDBJ whole genome shotgun (WGS) entry which is preliminary data.</text>
</comment>
<protein>
    <submittedName>
        <fullName evidence="2">Uncharacterized protein</fullName>
    </submittedName>
</protein>